<evidence type="ECO:0000313" key="4">
    <source>
        <dbReference type="Proteomes" id="UP000438874"/>
    </source>
</evidence>
<reference evidence="3 4" key="1">
    <citation type="submission" date="2019-02" db="EMBL/GenBank/DDBJ databases">
        <title>Draft genome sequence of Arthrospira platensis NIES-3787.</title>
        <authorList>
            <person name="Yamaguchi H."/>
            <person name="Suzuki S."/>
            <person name="Kawachi M."/>
        </authorList>
    </citation>
    <scope>NUCLEOTIDE SEQUENCE [LARGE SCALE GENOMIC DNA]</scope>
    <source>
        <strain evidence="3 4">NIES-3787</strain>
    </source>
</reference>
<gene>
    <name evidence="3" type="ORF">NIES3787_13920</name>
</gene>
<feature type="region of interest" description="Disordered" evidence="1">
    <location>
        <begin position="22"/>
        <end position="139"/>
    </location>
</feature>
<protein>
    <submittedName>
        <fullName evidence="3">Uncharacterized protein</fullName>
    </submittedName>
</protein>
<proteinExistence type="predicted"/>
<comment type="caution">
    <text evidence="3">The sequence shown here is derived from an EMBL/GenBank/DDBJ whole genome shotgun (WGS) entry which is preliminary data.</text>
</comment>
<feature type="chain" id="PRO_5026010208" evidence="2">
    <location>
        <begin position="27"/>
        <end position="275"/>
    </location>
</feature>
<keyword evidence="2" id="KW-0732">Signal</keyword>
<dbReference type="PRINTS" id="PR01217">
    <property type="entry name" value="PRICHEXTENSN"/>
</dbReference>
<name>A0A6H9GGY5_MICAE</name>
<feature type="compositionally biased region" description="Low complexity" evidence="1">
    <location>
        <begin position="106"/>
        <end position="131"/>
    </location>
</feature>
<evidence type="ECO:0000256" key="2">
    <source>
        <dbReference type="SAM" id="SignalP"/>
    </source>
</evidence>
<dbReference type="RefSeq" id="WP_159248861.1">
    <property type="nucleotide sequence ID" value="NZ_BJCH01000011.1"/>
</dbReference>
<dbReference type="Proteomes" id="UP000438874">
    <property type="component" value="Unassembled WGS sequence"/>
</dbReference>
<dbReference type="PROSITE" id="PS51257">
    <property type="entry name" value="PROKAR_LIPOPROTEIN"/>
    <property type="match status" value="1"/>
</dbReference>
<feature type="compositionally biased region" description="Pro residues" evidence="1">
    <location>
        <begin position="29"/>
        <end position="47"/>
    </location>
</feature>
<evidence type="ECO:0000256" key="1">
    <source>
        <dbReference type="SAM" id="MobiDB-lite"/>
    </source>
</evidence>
<dbReference type="EMBL" id="BJCH01000011">
    <property type="protein sequence ID" value="GCL45706.1"/>
    <property type="molecule type" value="Genomic_DNA"/>
</dbReference>
<sequence>MKKLPLVLSVGSVALLLVGCPASNQANQSPPPNQETPTPSPNPPAAQPPAFSGPVQPATESTPPSASGFIPATDPDQKRAEINRGSRNKDPFAPFSLQPNITITVAGKPPAGTPAATGAPAAAPAPRVNRPTPRPPIVKAPPTLRLPIVKAPPTLRLPIVKAPPTLRLPIVKAPPPPPQPTEAEEVQVLGIIRLPTSAMAIVKATGEATERRVIPGSTLSNGLILVKAINTDPDNPYIVLEQYGQTITRRLGDVVPEPAAAPQASISYNIPESGE</sequence>
<evidence type="ECO:0000313" key="3">
    <source>
        <dbReference type="EMBL" id="GCL45706.1"/>
    </source>
</evidence>
<feature type="signal peptide" evidence="2">
    <location>
        <begin position="1"/>
        <end position="26"/>
    </location>
</feature>
<organism evidence="3 4">
    <name type="scientific">Microcystis aeruginosa NIES-3787</name>
    <dbReference type="NCBI Taxonomy" id="2517782"/>
    <lineage>
        <taxon>Bacteria</taxon>
        <taxon>Bacillati</taxon>
        <taxon>Cyanobacteriota</taxon>
        <taxon>Cyanophyceae</taxon>
        <taxon>Oscillatoriophycideae</taxon>
        <taxon>Chroococcales</taxon>
        <taxon>Microcystaceae</taxon>
        <taxon>Microcystis</taxon>
    </lineage>
</organism>
<dbReference type="AlphaFoldDB" id="A0A6H9GGY5"/>
<feature type="compositionally biased region" description="Basic and acidic residues" evidence="1">
    <location>
        <begin position="75"/>
        <end position="90"/>
    </location>
</feature>
<accession>A0A6H9GGY5</accession>